<dbReference type="Proteomes" id="UP001231166">
    <property type="component" value="Plasmid pRho-VOC14-L"/>
</dbReference>
<evidence type="ECO:0000313" key="5">
    <source>
        <dbReference type="Proteomes" id="UP001231166"/>
    </source>
</evidence>
<sequence>MELAYSGLVVVELADDPAGEYTGKLLADQGADVIKVEPLGGAASRHIGPYAGGAVDPDKSLNFWTYNTSKRSVTLDTDKEEGHTALANLIAGADILLTTGRPMDLEAQGLNLERLCAEQPRLIALSVSPFGLTGPWANYRSSDLVGLAMGGLLTTCGYDDHSIPPIRPGGNQGYMTAASFALCGLLLALIERQNTGQGQLVDVSMHESIAVTGELANPYWFYPKALVQRQTCRHAQPEPTQPALFQCADGVWVYFALILADQHAWKALTSWMESAGVAADLVDDEYLSLAYRQENFSHIQELLEVFFLIQDSGTVYREGQGRGLPIGPLRAPEELFDDEHLAERGFFVPVEMHDGSSALFPGTPYRFSGGDGTPTRPPRLGEHMEEVLAHD</sequence>
<name>A0AAX3YT31_RHOOP</name>
<dbReference type="EMBL" id="CP130956">
    <property type="protein sequence ID" value="WLF51757.1"/>
    <property type="molecule type" value="Genomic_DNA"/>
</dbReference>
<keyword evidence="3" id="KW-0808">Transferase</keyword>
<dbReference type="Gene3D" id="3.30.1540.10">
    <property type="entry name" value="formyl-coa transferase, domain 3"/>
    <property type="match status" value="1"/>
</dbReference>
<gene>
    <name evidence="1" type="ORF">O4328_37430</name>
    <name evidence="2" type="ORF">Q5707_40455</name>
    <name evidence="3" type="ORF">Q5707_44540</name>
</gene>
<evidence type="ECO:0000313" key="1">
    <source>
        <dbReference type="EMBL" id="MCZ4589266.1"/>
    </source>
</evidence>
<dbReference type="Proteomes" id="UP001066327">
    <property type="component" value="Unassembled WGS sequence"/>
</dbReference>
<dbReference type="PANTHER" id="PTHR48228:SF5">
    <property type="entry name" value="ALPHA-METHYLACYL-COA RACEMASE"/>
    <property type="match status" value="1"/>
</dbReference>
<dbReference type="InterPro" id="IPR003673">
    <property type="entry name" value="CoA-Trfase_fam_III"/>
</dbReference>
<dbReference type="PANTHER" id="PTHR48228">
    <property type="entry name" value="SUCCINYL-COA--D-CITRAMALATE COA-TRANSFERASE"/>
    <property type="match status" value="1"/>
</dbReference>
<evidence type="ECO:0000313" key="4">
    <source>
        <dbReference type="Proteomes" id="UP001066327"/>
    </source>
</evidence>
<dbReference type="EMBL" id="CP130956">
    <property type="protein sequence ID" value="WLF52446.1"/>
    <property type="molecule type" value="Genomic_DNA"/>
</dbReference>
<reference evidence="3" key="2">
    <citation type="submission" date="2023-07" db="EMBL/GenBank/DDBJ databases">
        <title>Genomic analysis of Rhodococcus opacus VOC-14 with glycol ethers degradation activity.</title>
        <authorList>
            <person name="Narkevich D.A."/>
            <person name="Hlushen A.M."/>
            <person name="Akhremchuk A.E."/>
            <person name="Sikolenko M.A."/>
            <person name="Valentovich L.N."/>
        </authorList>
    </citation>
    <scope>NUCLEOTIDE SEQUENCE</scope>
    <source>
        <strain evidence="3">VOC-14</strain>
        <plasmid evidence="3">pRho-VOC14-L</plasmid>
    </source>
</reference>
<reference evidence="1" key="1">
    <citation type="submission" date="2022-12" db="EMBL/GenBank/DDBJ databases">
        <authorList>
            <person name="Krivoruchko A.V."/>
            <person name="Elkin A."/>
        </authorList>
    </citation>
    <scope>NUCLEOTIDE SEQUENCE</scope>
    <source>
        <strain evidence="1">IEGM 249</strain>
    </source>
</reference>
<keyword evidence="3" id="KW-0614">Plasmid</keyword>
<keyword evidence="4" id="KW-1185">Reference proteome</keyword>
<dbReference type="InterPro" id="IPR050509">
    <property type="entry name" value="CoA-transferase_III"/>
</dbReference>
<evidence type="ECO:0000313" key="3">
    <source>
        <dbReference type="EMBL" id="WLF52446.1"/>
    </source>
</evidence>
<dbReference type="InterPro" id="IPR044855">
    <property type="entry name" value="CoA-Trfase_III_dom3_sf"/>
</dbReference>
<geneLocation type="plasmid" evidence="3 5">
    <name>pRho-VOC14-L</name>
</geneLocation>
<evidence type="ECO:0000313" key="2">
    <source>
        <dbReference type="EMBL" id="WLF51757.1"/>
    </source>
</evidence>
<dbReference type="InterPro" id="IPR023606">
    <property type="entry name" value="CoA-Trfase_III_dom_1_sf"/>
</dbReference>
<protein>
    <submittedName>
        <fullName evidence="3">CoA transferase</fullName>
    </submittedName>
</protein>
<proteinExistence type="predicted"/>
<accession>A0AAX3YT31</accession>
<dbReference type="EMBL" id="JAPWIS010000030">
    <property type="protein sequence ID" value="MCZ4589266.1"/>
    <property type="molecule type" value="Genomic_DNA"/>
</dbReference>
<dbReference type="Pfam" id="PF02515">
    <property type="entry name" value="CoA_transf_3"/>
    <property type="match status" value="1"/>
</dbReference>
<dbReference type="RefSeq" id="WP_269592473.1">
    <property type="nucleotide sequence ID" value="NZ_CP130956.1"/>
</dbReference>
<organism evidence="3 5">
    <name type="scientific">Rhodococcus opacus</name>
    <name type="common">Nocardia opaca</name>
    <dbReference type="NCBI Taxonomy" id="37919"/>
    <lineage>
        <taxon>Bacteria</taxon>
        <taxon>Bacillati</taxon>
        <taxon>Actinomycetota</taxon>
        <taxon>Actinomycetes</taxon>
        <taxon>Mycobacteriales</taxon>
        <taxon>Nocardiaceae</taxon>
        <taxon>Rhodococcus</taxon>
    </lineage>
</organism>
<dbReference type="AlphaFoldDB" id="A0AAX3YT31"/>
<dbReference type="Gene3D" id="3.40.50.10540">
    <property type="entry name" value="Crotonobetainyl-coa:carnitine coa-transferase, domain 1"/>
    <property type="match status" value="1"/>
</dbReference>
<dbReference type="SUPFAM" id="SSF89796">
    <property type="entry name" value="CoA-transferase family III (CaiB/BaiF)"/>
    <property type="match status" value="1"/>
</dbReference>
<dbReference type="GO" id="GO:0016740">
    <property type="term" value="F:transferase activity"/>
    <property type="evidence" value="ECO:0007669"/>
    <property type="project" value="UniProtKB-KW"/>
</dbReference>